<comment type="caution">
    <text evidence="1">The sequence shown here is derived from an EMBL/GenBank/DDBJ whole genome shotgun (WGS) entry which is preliminary data.</text>
</comment>
<protein>
    <submittedName>
        <fullName evidence="1">23S rRNA A2030 N6-methylase RlmJ</fullName>
    </submittedName>
</protein>
<dbReference type="EMBL" id="JACIDJ010000002">
    <property type="protein sequence ID" value="MBB3898397.1"/>
    <property type="molecule type" value="Genomic_DNA"/>
</dbReference>
<reference evidence="1 2" key="1">
    <citation type="submission" date="2020-08" db="EMBL/GenBank/DDBJ databases">
        <title>Genomic Encyclopedia of Type Strains, Phase IV (KMG-IV): sequencing the most valuable type-strain genomes for metagenomic binning, comparative biology and taxonomic classification.</title>
        <authorList>
            <person name="Goeker M."/>
        </authorList>
    </citation>
    <scope>NUCLEOTIDE SEQUENCE [LARGE SCALE GENOMIC DNA]</scope>
    <source>
        <strain evidence="1 2">DSM 19979</strain>
    </source>
</reference>
<keyword evidence="2" id="KW-1185">Reference proteome</keyword>
<evidence type="ECO:0000313" key="2">
    <source>
        <dbReference type="Proteomes" id="UP000553193"/>
    </source>
</evidence>
<evidence type="ECO:0000313" key="1">
    <source>
        <dbReference type="EMBL" id="MBB3898397.1"/>
    </source>
</evidence>
<dbReference type="Proteomes" id="UP000553193">
    <property type="component" value="Unassembled WGS sequence"/>
</dbReference>
<accession>A0A840ABD8</accession>
<dbReference type="AlphaFoldDB" id="A0A840ABD8"/>
<dbReference type="Gene3D" id="3.30.70.100">
    <property type="match status" value="1"/>
</dbReference>
<keyword evidence="1" id="KW-0808">Transferase</keyword>
<sequence length="110" mass="11833">MILAVVTFRLPASTTREDAAAMFRQTAPLYAKLPGLVRKQYLYRALDTHVEAGGAYTWESRAAAEAGHGAEWLARVTAKYGAPPEVRFFDTPVSVDNTGASAVIAEHAPA</sequence>
<proteinExistence type="predicted"/>
<organism evidence="1 2">
    <name type="scientific">Roseococcus suduntuyensis</name>
    <dbReference type="NCBI Taxonomy" id="455361"/>
    <lineage>
        <taxon>Bacteria</taxon>
        <taxon>Pseudomonadati</taxon>
        <taxon>Pseudomonadota</taxon>
        <taxon>Alphaproteobacteria</taxon>
        <taxon>Acetobacterales</taxon>
        <taxon>Roseomonadaceae</taxon>
        <taxon>Roseococcus</taxon>
    </lineage>
</organism>
<dbReference type="SUPFAM" id="SSF54909">
    <property type="entry name" value="Dimeric alpha+beta barrel"/>
    <property type="match status" value="1"/>
</dbReference>
<keyword evidence="1" id="KW-0489">Methyltransferase</keyword>
<dbReference type="RefSeq" id="WP_184383463.1">
    <property type="nucleotide sequence ID" value="NZ_JACIDJ010000002.1"/>
</dbReference>
<gene>
    <name evidence="1" type="ORF">GGQ83_001834</name>
</gene>
<dbReference type="GO" id="GO:0008168">
    <property type="term" value="F:methyltransferase activity"/>
    <property type="evidence" value="ECO:0007669"/>
    <property type="project" value="UniProtKB-KW"/>
</dbReference>
<dbReference type="InterPro" id="IPR011008">
    <property type="entry name" value="Dimeric_a/b-barrel"/>
</dbReference>
<dbReference type="GO" id="GO:0032259">
    <property type="term" value="P:methylation"/>
    <property type="evidence" value="ECO:0007669"/>
    <property type="project" value="UniProtKB-KW"/>
</dbReference>
<name>A0A840ABD8_9PROT</name>